<feature type="region of interest" description="Disordered" evidence="1">
    <location>
        <begin position="148"/>
        <end position="172"/>
    </location>
</feature>
<keyword evidence="3" id="KW-1185">Reference proteome</keyword>
<dbReference type="EMBL" id="ML735052">
    <property type="protein sequence ID" value="KAB8200116.1"/>
    <property type="molecule type" value="Genomic_DNA"/>
</dbReference>
<proteinExistence type="predicted"/>
<reference evidence="2 3" key="1">
    <citation type="submission" date="2019-04" db="EMBL/GenBank/DDBJ databases">
        <title>Fungal friends and foes A comparative genomics study of 23 Aspergillus species from section Flavi.</title>
        <authorList>
            <consortium name="DOE Joint Genome Institute"/>
            <person name="Kjaerbolling I."/>
            <person name="Vesth T.C."/>
            <person name="Frisvad J.C."/>
            <person name="Nybo J.L."/>
            <person name="Theobald S."/>
            <person name="Kildgaard S."/>
            <person name="Petersen T.I."/>
            <person name="Kuo A."/>
            <person name="Sato A."/>
            <person name="Lyhne E.K."/>
            <person name="Kogle M.E."/>
            <person name="Wiebenga A."/>
            <person name="Kun R.S."/>
            <person name="Lubbers R.J."/>
            <person name="Makela M.R."/>
            <person name="Barry K."/>
            <person name="Chovatia M."/>
            <person name="Clum A."/>
            <person name="Daum C."/>
            <person name="Haridas S."/>
            <person name="He G."/>
            <person name="LaButti K."/>
            <person name="Lipzen A."/>
            <person name="Mondo S."/>
            <person name="Pangilinan J."/>
            <person name="Riley R."/>
            <person name="Salamov A."/>
            <person name="Simmons B.A."/>
            <person name="Magnuson J.K."/>
            <person name="Henrissat B."/>
            <person name="Mortensen U.H."/>
            <person name="Larsen T.O."/>
            <person name="De vries R.P."/>
            <person name="Grigoriev I.V."/>
            <person name="Machida M."/>
            <person name="Baker S.E."/>
            <person name="Andersen M.R."/>
        </authorList>
    </citation>
    <scope>NUCLEOTIDE SEQUENCE [LARGE SCALE GENOMIC DNA]</scope>
    <source>
        <strain evidence="2 3">CBS 117618</strain>
    </source>
</reference>
<organism evidence="2 3">
    <name type="scientific">Aspergillus parasiticus</name>
    <dbReference type="NCBI Taxonomy" id="5067"/>
    <lineage>
        <taxon>Eukaryota</taxon>
        <taxon>Fungi</taxon>
        <taxon>Dikarya</taxon>
        <taxon>Ascomycota</taxon>
        <taxon>Pezizomycotina</taxon>
        <taxon>Eurotiomycetes</taxon>
        <taxon>Eurotiomycetidae</taxon>
        <taxon>Eurotiales</taxon>
        <taxon>Aspergillaceae</taxon>
        <taxon>Aspergillus</taxon>
        <taxon>Aspergillus subgen. Circumdati</taxon>
    </lineage>
</organism>
<gene>
    <name evidence="2" type="ORF">BDV34DRAFT_22173</name>
</gene>
<dbReference type="Proteomes" id="UP000326532">
    <property type="component" value="Unassembled WGS sequence"/>
</dbReference>
<sequence>MVPISTTKLGSASAPMAKLSKISDVQMTLSLQIPASFRVSSALTSRIGFCFRGTKQRIAIAPRPTCRIRSPALIRSARLGFWIAPSARVQCISWVPHPQRALSRCPVGISSYSVLPRFKQVVLRPALNELLPHGAILTTYPLTGHGGARRTLHPISQTEMKPEPDERPITNTTSLAPSILKYHTSCAHPHSA</sequence>
<evidence type="ECO:0000256" key="1">
    <source>
        <dbReference type="SAM" id="MobiDB-lite"/>
    </source>
</evidence>
<evidence type="ECO:0000313" key="3">
    <source>
        <dbReference type="Proteomes" id="UP000326532"/>
    </source>
</evidence>
<dbReference type="AlphaFoldDB" id="A0A5N6D4E3"/>
<name>A0A5N6D4E3_ASPPA</name>
<evidence type="ECO:0000313" key="2">
    <source>
        <dbReference type="EMBL" id="KAB8200116.1"/>
    </source>
</evidence>
<dbReference type="VEuPathDB" id="FungiDB:BDV34DRAFT_22173"/>
<accession>A0A5N6D4E3</accession>
<protein>
    <submittedName>
        <fullName evidence="2">Uncharacterized protein</fullName>
    </submittedName>
</protein>